<sequence>MRPNLDRTLTVFFTFGMSLEGWARAGLLTREVKLYRKLQREGMNVQLVTYGDSKDRQWETELDGVSVIPVYEHISRPQTILGELVKSFFIPWAIEKYLSRSDLFKTNQTMGAWVAVIAKLRYRKPLLLRCGFEMSEFFRLAGVSRWQKCAGWSLSLVSYFFADQIHVATMADKALVRRKFRVQPEKIKVWPNWVDTSEFSPPSISDEGRNGVLFVGRLSDQKNLFLLLDAIAGTGQLLTVVGDGECAAAIQERAR</sequence>
<dbReference type="EMBL" id="UINC01130414">
    <property type="protein sequence ID" value="SVD11464.1"/>
    <property type="molecule type" value="Genomic_DNA"/>
</dbReference>
<dbReference type="PANTHER" id="PTHR45947">
    <property type="entry name" value="SULFOQUINOVOSYL TRANSFERASE SQD2"/>
    <property type="match status" value="1"/>
</dbReference>
<dbReference type="AlphaFoldDB" id="A0A382SNG1"/>
<gene>
    <name evidence="2" type="ORF">METZ01_LOCUS364318</name>
</gene>
<reference evidence="2" key="1">
    <citation type="submission" date="2018-05" db="EMBL/GenBank/DDBJ databases">
        <authorList>
            <person name="Lanie J.A."/>
            <person name="Ng W.-L."/>
            <person name="Kazmierczak K.M."/>
            <person name="Andrzejewski T.M."/>
            <person name="Davidsen T.M."/>
            <person name="Wayne K.J."/>
            <person name="Tettelin H."/>
            <person name="Glass J.I."/>
            <person name="Rusch D."/>
            <person name="Podicherti R."/>
            <person name="Tsui H.-C.T."/>
            <person name="Winkler M.E."/>
        </authorList>
    </citation>
    <scope>NUCLEOTIDE SEQUENCE</scope>
</reference>
<dbReference type="Gene3D" id="3.40.50.2000">
    <property type="entry name" value="Glycogen Phosphorylase B"/>
    <property type="match status" value="2"/>
</dbReference>
<organism evidence="2">
    <name type="scientific">marine metagenome</name>
    <dbReference type="NCBI Taxonomy" id="408172"/>
    <lineage>
        <taxon>unclassified sequences</taxon>
        <taxon>metagenomes</taxon>
        <taxon>ecological metagenomes</taxon>
    </lineage>
</organism>
<dbReference type="InterPro" id="IPR050194">
    <property type="entry name" value="Glycosyltransferase_grp1"/>
</dbReference>
<evidence type="ECO:0000259" key="1">
    <source>
        <dbReference type="Pfam" id="PF13439"/>
    </source>
</evidence>
<feature type="non-terminal residue" evidence="2">
    <location>
        <position position="255"/>
    </location>
</feature>
<dbReference type="GO" id="GO:0016757">
    <property type="term" value="F:glycosyltransferase activity"/>
    <property type="evidence" value="ECO:0007669"/>
    <property type="project" value="TreeGrafter"/>
</dbReference>
<feature type="domain" description="Glycosyltransferase subfamily 4-like N-terminal" evidence="1">
    <location>
        <begin position="34"/>
        <end position="197"/>
    </location>
</feature>
<dbReference type="Pfam" id="PF13439">
    <property type="entry name" value="Glyco_transf_4"/>
    <property type="match status" value="1"/>
</dbReference>
<evidence type="ECO:0000313" key="2">
    <source>
        <dbReference type="EMBL" id="SVD11464.1"/>
    </source>
</evidence>
<dbReference type="PANTHER" id="PTHR45947:SF3">
    <property type="entry name" value="SULFOQUINOVOSYL TRANSFERASE SQD2"/>
    <property type="match status" value="1"/>
</dbReference>
<proteinExistence type="predicted"/>
<accession>A0A382SNG1</accession>
<name>A0A382SNG1_9ZZZZ</name>
<dbReference type="InterPro" id="IPR028098">
    <property type="entry name" value="Glyco_trans_4-like_N"/>
</dbReference>
<dbReference type="SUPFAM" id="SSF53756">
    <property type="entry name" value="UDP-Glycosyltransferase/glycogen phosphorylase"/>
    <property type="match status" value="1"/>
</dbReference>
<protein>
    <recommendedName>
        <fullName evidence="1">Glycosyltransferase subfamily 4-like N-terminal domain-containing protein</fullName>
    </recommendedName>
</protein>